<name>A0A4S3L0R1_9GAMM</name>
<keyword evidence="3 4" id="KW-0574">Periplasm</keyword>
<dbReference type="GO" id="GO:0043165">
    <property type="term" value="P:Gram-negative-bacterium-type cell outer membrane assembly"/>
    <property type="evidence" value="ECO:0007669"/>
    <property type="project" value="UniProtKB-UniRule"/>
</dbReference>
<dbReference type="AlphaFoldDB" id="A0A4S3L0R1"/>
<accession>A0A4S3L0R1</accession>
<evidence type="ECO:0000313" key="8">
    <source>
        <dbReference type="Proteomes" id="UP000294599"/>
    </source>
</evidence>
<dbReference type="RefSeq" id="WP_123521490.1">
    <property type="nucleotide sequence ID" value="NZ_JBHLWF010000081.1"/>
</dbReference>
<comment type="similarity">
    <text evidence="4">Belongs to the LptA family.</text>
</comment>
<feature type="region of interest" description="Disordered" evidence="5">
    <location>
        <begin position="150"/>
        <end position="180"/>
    </location>
</feature>
<dbReference type="NCBIfam" id="TIGR03002">
    <property type="entry name" value="outer_YhbN_LptA"/>
    <property type="match status" value="1"/>
</dbReference>
<dbReference type="Proteomes" id="UP000294599">
    <property type="component" value="Unassembled WGS sequence"/>
</dbReference>
<proteinExistence type="inferred from homology"/>
<dbReference type="HAMAP" id="MF_01914">
    <property type="entry name" value="LPS_assembly_LptA"/>
    <property type="match status" value="1"/>
</dbReference>
<dbReference type="InterPro" id="IPR014340">
    <property type="entry name" value="LptA"/>
</dbReference>
<sequence length="180" mass="19417" precursor="true">MTSNCIRHRAELGLLLALMLSALPVMALESDRNQAMDITARDSDIDLESGVHQLIGKVEIRQGSLLIEADRGEVHQPGGGQEVSRVVLEGTPARLEQALDNGAGFMRARAARIDFDRASNTIVMTGGVRIEDPRGTLTGERVSYDITRGRVQGQSSGEDGRVRFVIPPRQPQAATGSEAD</sequence>
<dbReference type="InterPro" id="IPR052037">
    <property type="entry name" value="LPS_export_LptA"/>
</dbReference>
<evidence type="ECO:0000256" key="2">
    <source>
        <dbReference type="ARBA" id="ARBA00022729"/>
    </source>
</evidence>
<gene>
    <name evidence="4" type="primary">lptA</name>
    <name evidence="7" type="ORF">EDC25_1213</name>
</gene>
<evidence type="ECO:0000256" key="4">
    <source>
        <dbReference type="HAMAP-Rule" id="MF_01914"/>
    </source>
</evidence>
<keyword evidence="8" id="KW-1185">Reference proteome</keyword>
<feature type="chain" id="PRO_5023987664" description="Lipopolysaccharide export system protein LptA" evidence="4">
    <location>
        <begin position="28"/>
        <end position="180"/>
    </location>
</feature>
<comment type="subunit">
    <text evidence="4">Component of the lipopolysaccharide transport and assembly complex.</text>
</comment>
<evidence type="ECO:0000256" key="1">
    <source>
        <dbReference type="ARBA" id="ARBA00022448"/>
    </source>
</evidence>
<evidence type="ECO:0000256" key="3">
    <source>
        <dbReference type="ARBA" id="ARBA00022764"/>
    </source>
</evidence>
<evidence type="ECO:0000256" key="5">
    <source>
        <dbReference type="SAM" id="MobiDB-lite"/>
    </source>
</evidence>
<dbReference type="GO" id="GO:0009279">
    <property type="term" value="C:cell outer membrane"/>
    <property type="evidence" value="ECO:0007669"/>
    <property type="project" value="TreeGrafter"/>
</dbReference>
<comment type="function">
    <text evidence="4">Involved in the assembly of lipopolysaccharide (LPS). Required for the translocation of LPS from the inner membrane to the outer membrane. May form a bridge between the inner membrane and the outer membrane, via interactions with LptC and LptD, thereby facilitating LPS transfer across the periplasm.</text>
</comment>
<feature type="domain" description="Organic solvent tolerance-like N-terminal" evidence="6">
    <location>
        <begin position="38"/>
        <end position="149"/>
    </location>
</feature>
<dbReference type="GO" id="GO:0030288">
    <property type="term" value="C:outer membrane-bounded periplasmic space"/>
    <property type="evidence" value="ECO:0007669"/>
    <property type="project" value="TreeGrafter"/>
</dbReference>
<dbReference type="Pfam" id="PF03968">
    <property type="entry name" value="LptD_N"/>
    <property type="match status" value="1"/>
</dbReference>
<evidence type="ECO:0000259" key="6">
    <source>
        <dbReference type="Pfam" id="PF03968"/>
    </source>
</evidence>
<reference evidence="7 8" key="1">
    <citation type="submission" date="2019-03" db="EMBL/GenBank/DDBJ databases">
        <title>Genomic Encyclopedia of Type Strains, Phase IV (KMG-IV): sequencing the most valuable type-strain genomes for metagenomic binning, comparative biology and taxonomic classification.</title>
        <authorList>
            <person name="Goeker M."/>
        </authorList>
    </citation>
    <scope>NUCLEOTIDE SEQUENCE [LARGE SCALE GENOMIC DNA]</scope>
    <source>
        <strain evidence="7 8">DSM 21944</strain>
    </source>
</reference>
<dbReference type="Gene3D" id="2.60.450.10">
    <property type="entry name" value="Lipopolysaccharide (LPS) transport protein A like domain"/>
    <property type="match status" value="1"/>
</dbReference>
<protein>
    <recommendedName>
        <fullName evidence="4">Lipopolysaccharide export system protein LptA</fullName>
    </recommendedName>
</protein>
<feature type="signal peptide" evidence="4">
    <location>
        <begin position="1"/>
        <end position="27"/>
    </location>
</feature>
<keyword evidence="2 4" id="KW-0732">Signal</keyword>
<dbReference type="OrthoDB" id="9795964at2"/>
<comment type="caution">
    <text evidence="7">The sequence shown here is derived from an EMBL/GenBank/DDBJ whole genome shotgun (WGS) entry which is preliminary data.</text>
</comment>
<comment type="subcellular location">
    <subcellularLocation>
        <location evidence="4">Periplasm</location>
    </subcellularLocation>
</comment>
<organism evidence="7 8">
    <name type="scientific">Pseudofulvimonas gallinarii</name>
    <dbReference type="NCBI Taxonomy" id="634155"/>
    <lineage>
        <taxon>Bacteria</taxon>
        <taxon>Pseudomonadati</taxon>
        <taxon>Pseudomonadota</taxon>
        <taxon>Gammaproteobacteria</taxon>
        <taxon>Lysobacterales</taxon>
        <taxon>Rhodanobacteraceae</taxon>
        <taxon>Pseudofulvimonas</taxon>
    </lineage>
</organism>
<evidence type="ECO:0000313" key="7">
    <source>
        <dbReference type="EMBL" id="TCS94484.1"/>
    </source>
</evidence>
<dbReference type="InterPro" id="IPR005653">
    <property type="entry name" value="OstA-like_N"/>
</dbReference>
<keyword evidence="1 4" id="KW-0813">Transport</keyword>
<dbReference type="GO" id="GO:0015920">
    <property type="term" value="P:lipopolysaccharide transport"/>
    <property type="evidence" value="ECO:0007669"/>
    <property type="project" value="UniProtKB-UniRule"/>
</dbReference>
<dbReference type="GO" id="GO:0001530">
    <property type="term" value="F:lipopolysaccharide binding"/>
    <property type="evidence" value="ECO:0007669"/>
    <property type="project" value="InterPro"/>
</dbReference>
<dbReference type="GO" id="GO:0017089">
    <property type="term" value="F:glycolipid transfer activity"/>
    <property type="evidence" value="ECO:0007669"/>
    <property type="project" value="TreeGrafter"/>
</dbReference>
<dbReference type="PANTHER" id="PTHR36504:SF1">
    <property type="entry name" value="LIPOPOLYSACCHARIDE EXPORT SYSTEM PROTEIN LPTA"/>
    <property type="match status" value="1"/>
</dbReference>
<dbReference type="EMBL" id="SMAF01000021">
    <property type="protein sequence ID" value="TCS94484.1"/>
    <property type="molecule type" value="Genomic_DNA"/>
</dbReference>
<dbReference type="PANTHER" id="PTHR36504">
    <property type="entry name" value="LIPOPOLYSACCHARIDE EXPORT SYSTEM PROTEIN LPTA"/>
    <property type="match status" value="1"/>
</dbReference>